<gene>
    <name evidence="12" type="ORF">CCAE0312_LOCUS3521</name>
    <name evidence="13" type="ORF">CCAE0312_LOCUS3522</name>
</gene>
<dbReference type="GO" id="GO:0016597">
    <property type="term" value="F:amino acid binding"/>
    <property type="evidence" value="ECO:0007669"/>
    <property type="project" value="InterPro"/>
</dbReference>
<proteinExistence type="inferred from homology"/>
<dbReference type="InterPro" id="IPR006131">
    <property type="entry name" value="Asp_carbamoyltransf_Asp/Orn-bd"/>
</dbReference>
<dbReference type="Gene3D" id="3.40.50.1380">
    <property type="entry name" value="Methylglyoxal synthase-like domain"/>
    <property type="match status" value="1"/>
</dbReference>
<dbReference type="PRINTS" id="PR00100">
    <property type="entry name" value="AOTCASE"/>
</dbReference>
<dbReference type="GO" id="GO:0004088">
    <property type="term" value="F:carbamoyl-phosphate synthase (glutamine-hydrolyzing) activity"/>
    <property type="evidence" value="ECO:0007669"/>
    <property type="project" value="TreeGrafter"/>
</dbReference>
<dbReference type="InterPro" id="IPR036901">
    <property type="entry name" value="Asp/Orn_carbamoylTrfase_sf"/>
</dbReference>
<evidence type="ECO:0000256" key="2">
    <source>
        <dbReference type="ARBA" id="ARBA00022598"/>
    </source>
</evidence>
<dbReference type="InterPro" id="IPR005483">
    <property type="entry name" value="CPSase_dom"/>
</dbReference>
<comment type="catalytic activity">
    <reaction evidence="8">
        <text>carbamoyl phosphate + L-aspartate = N-carbamoyl-L-aspartate + phosphate + H(+)</text>
        <dbReference type="Rhea" id="RHEA:20013"/>
        <dbReference type="ChEBI" id="CHEBI:15378"/>
        <dbReference type="ChEBI" id="CHEBI:29991"/>
        <dbReference type="ChEBI" id="CHEBI:32814"/>
        <dbReference type="ChEBI" id="CHEBI:43474"/>
        <dbReference type="ChEBI" id="CHEBI:58228"/>
        <dbReference type="EC" id="2.1.3.2"/>
    </reaction>
</comment>
<dbReference type="NCBIfam" id="TIGR00670">
    <property type="entry name" value="asp_carb_tr"/>
    <property type="match status" value="1"/>
</dbReference>
<dbReference type="FunFam" id="3.40.50.1370:FF:000005">
    <property type="entry name" value="CAD protein-like isoform X1"/>
    <property type="match status" value="1"/>
</dbReference>
<dbReference type="EMBL" id="HBGH01006697">
    <property type="protein sequence ID" value="CAD9231444.1"/>
    <property type="molecule type" value="Transcribed_RNA"/>
</dbReference>
<dbReference type="InterPro" id="IPR006132">
    <property type="entry name" value="Asp/Orn_carbamoyltranf_P-bd"/>
</dbReference>
<dbReference type="FunFam" id="3.40.50.1380:FF:000005">
    <property type="entry name" value="CAD protein-like isoform X1"/>
    <property type="match status" value="1"/>
</dbReference>
<dbReference type="AlphaFoldDB" id="A0A6T6BWQ2"/>
<dbReference type="InterPro" id="IPR002082">
    <property type="entry name" value="Asp_carbamoyltransf"/>
</dbReference>
<dbReference type="PROSITE" id="PS00097">
    <property type="entry name" value="CARBAMOYLTRANSFERASE"/>
    <property type="match status" value="1"/>
</dbReference>
<dbReference type="FunFam" id="3.30.1490.20:FF:000001">
    <property type="entry name" value="Carbamoyl-phosphate synthase large chain"/>
    <property type="match status" value="1"/>
</dbReference>
<dbReference type="GO" id="GO:0004087">
    <property type="term" value="F:carbamoyl-phosphate synthase (ammonia) activity"/>
    <property type="evidence" value="ECO:0007669"/>
    <property type="project" value="UniProtKB-EC"/>
</dbReference>
<dbReference type="InterPro" id="IPR011607">
    <property type="entry name" value="MGS-like_dom"/>
</dbReference>
<dbReference type="InterPro" id="IPR036914">
    <property type="entry name" value="MGS-like_dom_sf"/>
</dbReference>
<dbReference type="SUPFAM" id="SSF53671">
    <property type="entry name" value="Aspartate/ornithine carbamoyltransferase"/>
    <property type="match status" value="1"/>
</dbReference>
<dbReference type="Pfam" id="PF02786">
    <property type="entry name" value="CPSase_L_D2"/>
    <property type="match status" value="1"/>
</dbReference>
<evidence type="ECO:0000256" key="7">
    <source>
        <dbReference type="ARBA" id="ARBA00047359"/>
    </source>
</evidence>
<dbReference type="HAMAP" id="MF_00001">
    <property type="entry name" value="Asp_carb_tr"/>
    <property type="match status" value="1"/>
</dbReference>
<evidence type="ECO:0000256" key="3">
    <source>
        <dbReference type="ARBA" id="ARBA00022679"/>
    </source>
</evidence>
<evidence type="ECO:0000256" key="5">
    <source>
        <dbReference type="ARBA" id="ARBA00022840"/>
    </source>
</evidence>
<dbReference type="SMART" id="SM00851">
    <property type="entry name" value="MGS"/>
    <property type="match status" value="1"/>
</dbReference>
<dbReference type="Pfam" id="PF00185">
    <property type="entry name" value="OTCace"/>
    <property type="match status" value="1"/>
</dbReference>
<dbReference type="PROSITE" id="PS00867">
    <property type="entry name" value="CPSASE_2"/>
    <property type="match status" value="1"/>
</dbReference>
<evidence type="ECO:0000256" key="9">
    <source>
        <dbReference type="PROSITE-ProRule" id="PRU00409"/>
    </source>
</evidence>
<dbReference type="InterPro" id="IPR032466">
    <property type="entry name" value="Metal_Hydrolase"/>
</dbReference>
<dbReference type="Gene3D" id="3.20.20.140">
    <property type="entry name" value="Metal-dependent hydrolases"/>
    <property type="match status" value="1"/>
</dbReference>
<feature type="domain" description="ATP-grasp" evidence="10">
    <location>
        <begin position="2"/>
        <end position="190"/>
    </location>
</feature>
<dbReference type="SUPFAM" id="SSF56059">
    <property type="entry name" value="Glutathione synthetase ATP-binding domain-like"/>
    <property type="match status" value="1"/>
</dbReference>
<accession>A0A6T6BWQ2</accession>
<dbReference type="GO" id="GO:0046872">
    <property type="term" value="F:metal ion binding"/>
    <property type="evidence" value="ECO:0007669"/>
    <property type="project" value="InterPro"/>
</dbReference>
<dbReference type="Pfam" id="PF02142">
    <property type="entry name" value="MGS"/>
    <property type="match status" value="1"/>
</dbReference>
<dbReference type="EMBL" id="HBGH01006698">
    <property type="protein sequence ID" value="CAD9231445.1"/>
    <property type="molecule type" value="Transcribed_RNA"/>
</dbReference>
<dbReference type="FunFam" id="3.30.470.20:FF:000004">
    <property type="entry name" value="Carbamoyl-phosphate synthase (glutamine-hydrolyzing)"/>
    <property type="match status" value="1"/>
</dbReference>
<keyword evidence="6" id="KW-0665">Pyrimidine biosynthesis</keyword>
<dbReference type="GO" id="GO:0006541">
    <property type="term" value="P:glutamine metabolic process"/>
    <property type="evidence" value="ECO:0007669"/>
    <property type="project" value="TreeGrafter"/>
</dbReference>
<dbReference type="GO" id="GO:0004070">
    <property type="term" value="F:aspartate carbamoyltransferase activity"/>
    <property type="evidence" value="ECO:0007669"/>
    <property type="project" value="UniProtKB-EC"/>
</dbReference>
<feature type="domain" description="MGS-like" evidence="11">
    <location>
        <begin position="254"/>
        <end position="408"/>
    </location>
</feature>
<reference evidence="12" key="1">
    <citation type="submission" date="2021-01" db="EMBL/GenBank/DDBJ databases">
        <authorList>
            <person name="Corre E."/>
            <person name="Pelletier E."/>
            <person name="Niang G."/>
            <person name="Scheremetjew M."/>
            <person name="Finn R."/>
            <person name="Kale V."/>
            <person name="Holt S."/>
            <person name="Cochrane G."/>
            <person name="Meng A."/>
            <person name="Brown T."/>
            <person name="Cohen L."/>
        </authorList>
    </citation>
    <scope>NUCLEOTIDE SEQUENCE</scope>
    <source>
        <strain evidence="12">SAG 36.94</strain>
    </source>
</reference>
<dbReference type="PANTHER" id="PTHR11405:SF5">
    <property type="entry name" value="CAD PROTEIN"/>
    <property type="match status" value="1"/>
</dbReference>
<dbReference type="NCBIfam" id="NF002032">
    <property type="entry name" value="PRK00856.1"/>
    <property type="match status" value="1"/>
</dbReference>
<keyword evidence="4 9" id="KW-0547">Nucleotide-binding</keyword>
<evidence type="ECO:0000259" key="11">
    <source>
        <dbReference type="PROSITE" id="PS51855"/>
    </source>
</evidence>
<evidence type="ECO:0000313" key="13">
    <source>
        <dbReference type="EMBL" id="CAD9231445.1"/>
    </source>
</evidence>
<evidence type="ECO:0000259" key="10">
    <source>
        <dbReference type="PROSITE" id="PS50975"/>
    </source>
</evidence>
<dbReference type="SUPFAM" id="SSF51556">
    <property type="entry name" value="Metallo-dependent hydrolases"/>
    <property type="match status" value="1"/>
</dbReference>
<dbReference type="InterPro" id="IPR013815">
    <property type="entry name" value="ATP_grasp_subdomain_1"/>
</dbReference>
<dbReference type="PRINTS" id="PR00098">
    <property type="entry name" value="CPSASE"/>
</dbReference>
<dbReference type="PROSITE" id="PS00866">
    <property type="entry name" value="CPSASE_1"/>
    <property type="match status" value="1"/>
</dbReference>
<comment type="catalytic activity">
    <reaction evidence="7">
        <text>hydrogencarbonate + NH4(+) + 2 ATP = carbamoyl phosphate + 2 ADP + phosphate + 2 H(+)</text>
        <dbReference type="Rhea" id="RHEA:18029"/>
        <dbReference type="ChEBI" id="CHEBI:15378"/>
        <dbReference type="ChEBI" id="CHEBI:17544"/>
        <dbReference type="ChEBI" id="CHEBI:28938"/>
        <dbReference type="ChEBI" id="CHEBI:30616"/>
        <dbReference type="ChEBI" id="CHEBI:43474"/>
        <dbReference type="ChEBI" id="CHEBI:58228"/>
        <dbReference type="ChEBI" id="CHEBI:456216"/>
        <dbReference type="EC" id="6.3.4.16"/>
    </reaction>
</comment>
<dbReference type="PANTHER" id="PTHR11405">
    <property type="entry name" value="CARBAMOYLTRANSFERASE FAMILY MEMBER"/>
    <property type="match status" value="1"/>
</dbReference>
<dbReference type="PROSITE" id="PS50975">
    <property type="entry name" value="ATP_GRASP"/>
    <property type="match status" value="1"/>
</dbReference>
<dbReference type="InterPro" id="IPR005479">
    <property type="entry name" value="CPAse_ATP-bd"/>
</dbReference>
<keyword evidence="2" id="KW-0436">Ligase</keyword>
<dbReference type="Gene3D" id="3.40.50.1370">
    <property type="entry name" value="Aspartate/ornithine carbamoyltransferase"/>
    <property type="match status" value="2"/>
</dbReference>
<dbReference type="InterPro" id="IPR011761">
    <property type="entry name" value="ATP-grasp"/>
</dbReference>
<dbReference type="InterPro" id="IPR006130">
    <property type="entry name" value="Asp/Orn_carbamoylTrfase"/>
</dbReference>
<evidence type="ECO:0000256" key="6">
    <source>
        <dbReference type="ARBA" id="ARBA00022975"/>
    </source>
</evidence>
<dbReference type="PROSITE" id="PS51855">
    <property type="entry name" value="MGS"/>
    <property type="match status" value="1"/>
</dbReference>
<dbReference type="GO" id="GO:0005737">
    <property type="term" value="C:cytoplasm"/>
    <property type="evidence" value="ECO:0007669"/>
    <property type="project" value="TreeGrafter"/>
</dbReference>
<dbReference type="GO" id="GO:0044205">
    <property type="term" value="P:'de novo' UMP biosynthetic process"/>
    <property type="evidence" value="ECO:0007669"/>
    <property type="project" value="UniProtKB-UniPathway"/>
</dbReference>
<dbReference type="Gene3D" id="3.30.1490.20">
    <property type="entry name" value="ATP-grasp fold, A domain"/>
    <property type="match status" value="1"/>
</dbReference>
<sequence>MLDRLGVDQPQWKELASVEDAKLFCSSVGYPVLVRPSYVLSGAAMNVAHKAEDLEAYLSEAATVSPNYPVVISKFILEAKEIEVDAVARKGELVMHVVSEHVENAGVHSGDATIVLPPQDLDAITVRKVEEATRKVANELNVTGPMNIQFIAKNNEIKVIECNLRASRSFPFVSKTVGLDLARMATKVILDRPVRPYPIDLSTIKHVGVKVSQFSFTRLVGSDPILGVEMASTGEVACFGASREEAYLKAWIATQMKPPQRSVCISIGTYKEKLEFLDSAKTLVSMGFLLYATPGTADFLDEHNVKSQVLVWPTTEYLKDSEKNVIDMIRNHEIELLVNIPSNNKYRRQASFMSPGYLTRRAAVDHSVPLVTNIKEAKLLVKALLYLRHQPGLGLSPFDARFSARVITLPGLVSLDPGEGKNIYGGKCWQSLCSESLSGGFTFIVVIDPSSTVSVEGFREALVDAEENSICSFGMLAAASPQNVAVVKSASKAASGLLIDPNENTSVTAWHKHLQSWPSSSPIFLRASGHTLASVLLGATLHDRDVHVQRVCKREDIELISTCKSRGLRVTCDVSILDLYPSPSSKLISQDDREALWENLQVIDAVTGPPKYVLPLLLQLQHEGRISFDWIISRLVENPQRILGLNEEKDSYIEVDMESEFESPAASPVSGCRCRGRVGRVVHRGEIAYLDGNVWLTGGLRRRRLSISGDKSIEPERAGTVPLLDEDEAPVRSVEERALKAPRSFTTRNALPERTSQSPGTALALGESVSSLSMDRVPSIGYMGWSGSHILSVKQFNREQLHTLFNEAYEMKQMVHRAGQYDLLRGKTLTTLFFEPSTRTSCSFQAAMLKLGGNYLSVNEVSKSSLAKGETLQDTVRVLEGYCDAIVVRHPEVGAVQAAAAHAKKPVINGGDGVGEHPTQALLDVFTIREELGTVNGLTVTLVGDLLHGRTVHSLARVLSRYSVRLRYVSPAELRMPADVIEEIAAAGVDQVEHDSLEPVLRETDVLYVTRIQKERFSSLEKYMEVRDRFIITPKTLTRAKENMIVMHPLPRVNEVTPDVDSDPRAVYFRQAENGVYVRMALLALVLGRSQ</sequence>
<dbReference type="UniPathway" id="UPA00070">
    <property type="reaction ID" value="UER00116"/>
</dbReference>
<dbReference type="GO" id="GO:0005524">
    <property type="term" value="F:ATP binding"/>
    <property type="evidence" value="ECO:0007669"/>
    <property type="project" value="UniProtKB-UniRule"/>
</dbReference>
<dbReference type="GO" id="GO:0006207">
    <property type="term" value="P:'de novo' pyrimidine nucleobase biosynthetic process"/>
    <property type="evidence" value="ECO:0007669"/>
    <property type="project" value="InterPro"/>
</dbReference>
<protein>
    <submittedName>
        <fullName evidence="12">Uncharacterized protein</fullName>
    </submittedName>
</protein>
<dbReference type="Pfam" id="PF02729">
    <property type="entry name" value="OTCace_N"/>
    <property type="match status" value="1"/>
</dbReference>
<keyword evidence="5 9" id="KW-0067">ATP-binding</keyword>
<dbReference type="CDD" id="cd01423">
    <property type="entry name" value="MGS_CPS_I_III"/>
    <property type="match status" value="1"/>
</dbReference>
<dbReference type="FunFam" id="3.40.50.1370:FF:000002">
    <property type="entry name" value="Aspartate carbamoyltransferase 2"/>
    <property type="match status" value="1"/>
</dbReference>
<dbReference type="SUPFAM" id="SSF52335">
    <property type="entry name" value="Methylglyoxal synthase-like"/>
    <property type="match status" value="1"/>
</dbReference>
<dbReference type="Gene3D" id="3.30.470.20">
    <property type="entry name" value="ATP-grasp fold, B domain"/>
    <property type="match status" value="1"/>
</dbReference>
<evidence type="ECO:0000256" key="1">
    <source>
        <dbReference type="ARBA" id="ARBA00004852"/>
    </source>
</evidence>
<comment type="pathway">
    <text evidence="1">Pyrimidine metabolism; UMP biosynthesis via de novo pathway; (S)-dihydroorotate from bicarbonate: step 2/3.</text>
</comment>
<evidence type="ECO:0000256" key="4">
    <source>
        <dbReference type="ARBA" id="ARBA00022741"/>
    </source>
</evidence>
<dbReference type="PRINTS" id="PR00101">
    <property type="entry name" value="ATCASE"/>
</dbReference>
<name>A0A6T6BWQ2_9RHOD</name>
<evidence type="ECO:0000256" key="8">
    <source>
        <dbReference type="ARBA" id="ARBA00048859"/>
    </source>
</evidence>
<keyword evidence="3" id="KW-0808">Transferase</keyword>
<evidence type="ECO:0000313" key="12">
    <source>
        <dbReference type="EMBL" id="CAD9231444.1"/>
    </source>
</evidence>
<organism evidence="12">
    <name type="scientific">Compsopogon caeruleus</name>
    <dbReference type="NCBI Taxonomy" id="31354"/>
    <lineage>
        <taxon>Eukaryota</taxon>
        <taxon>Rhodophyta</taxon>
        <taxon>Compsopogonophyceae</taxon>
        <taxon>Compsopogonales</taxon>
        <taxon>Compsopogonaceae</taxon>
        <taxon>Compsopogon</taxon>
    </lineage>
</organism>